<dbReference type="SUPFAM" id="SSF50978">
    <property type="entry name" value="WD40 repeat-like"/>
    <property type="match status" value="1"/>
</dbReference>
<dbReference type="Gramene" id="EFJ30527">
    <property type="protein sequence ID" value="EFJ30527"/>
    <property type="gene ID" value="SELMODRAFT_89017"/>
</dbReference>
<evidence type="ECO:0000256" key="4">
    <source>
        <dbReference type="ARBA" id="ARBA00022786"/>
    </source>
</evidence>
<evidence type="ECO:0000259" key="6">
    <source>
        <dbReference type="Pfam" id="PF12894"/>
    </source>
</evidence>
<evidence type="ECO:0000256" key="2">
    <source>
        <dbReference type="ARBA" id="ARBA00022618"/>
    </source>
</evidence>
<keyword evidence="5" id="KW-0131">Cell cycle</keyword>
<dbReference type="HOGENOM" id="CLU_641909_0_0_1"/>
<keyword evidence="4" id="KW-0833">Ubl conjugation pathway</keyword>
<dbReference type="KEGG" id="smo:SELMODRAFT_89017"/>
<proteinExistence type="predicted"/>
<dbReference type="PANTHER" id="PTHR13260">
    <property type="entry name" value="ANAPHASE PROMOTING COMPLEX SUBUNIT 4 APC4"/>
    <property type="match status" value="1"/>
</dbReference>
<dbReference type="InterPro" id="IPR024790">
    <property type="entry name" value="APC4_long_dom"/>
</dbReference>
<dbReference type="AlphaFoldDB" id="D8RBN0"/>
<dbReference type="InterPro" id="IPR024977">
    <property type="entry name" value="Apc4-like_WD40_dom"/>
</dbReference>
<feature type="domain" description="Anaphase-promoting complex subunit 4-like WD40" evidence="6">
    <location>
        <begin position="3"/>
        <end position="66"/>
    </location>
</feature>
<dbReference type="Pfam" id="PF12896">
    <property type="entry name" value="ANAPC4"/>
    <property type="match status" value="1"/>
</dbReference>
<dbReference type="GO" id="GO:0031145">
    <property type="term" value="P:anaphase-promoting complex-dependent catabolic process"/>
    <property type="evidence" value="ECO:0007669"/>
    <property type="project" value="InterPro"/>
</dbReference>
<organism evidence="9">
    <name type="scientific">Selaginella moellendorffii</name>
    <name type="common">Spikemoss</name>
    <dbReference type="NCBI Taxonomy" id="88036"/>
    <lineage>
        <taxon>Eukaryota</taxon>
        <taxon>Viridiplantae</taxon>
        <taxon>Streptophyta</taxon>
        <taxon>Embryophyta</taxon>
        <taxon>Tracheophyta</taxon>
        <taxon>Lycopodiopsida</taxon>
        <taxon>Selaginellales</taxon>
        <taxon>Selaginellaceae</taxon>
        <taxon>Selaginella</taxon>
    </lineage>
</organism>
<keyword evidence="9" id="KW-1185">Reference proteome</keyword>
<dbReference type="GO" id="GO:0051301">
    <property type="term" value="P:cell division"/>
    <property type="evidence" value="ECO:0007669"/>
    <property type="project" value="UniProtKB-KW"/>
</dbReference>
<dbReference type="Proteomes" id="UP000001514">
    <property type="component" value="Unassembled WGS sequence"/>
</dbReference>
<dbReference type="Gene3D" id="2.130.10.10">
    <property type="entry name" value="YVTN repeat-like/Quinoprotein amine dehydrogenase"/>
    <property type="match status" value="1"/>
</dbReference>
<evidence type="ECO:0000256" key="3">
    <source>
        <dbReference type="ARBA" id="ARBA00022776"/>
    </source>
</evidence>
<dbReference type="EMBL" id="GL377575">
    <property type="protein sequence ID" value="EFJ30527.1"/>
    <property type="molecule type" value="Genomic_DNA"/>
</dbReference>
<dbReference type="InParanoid" id="D8RBN0"/>
<dbReference type="InterPro" id="IPR001680">
    <property type="entry name" value="WD40_rpt"/>
</dbReference>
<sequence length="428" mass="47352">IASWNPEKDLLAMVSTDHQLTVHRFNWQKLWTISPEKKITAICWRPDGKALAVGHENGEISLHDVEVLIGSTLHEDRTSRFFPPPPKPPAMPGTGPAFDMAGAFASGDDQENISQNAASKHSEQYLNILCSSDSNGLVCLNAFGLFAIGELNLHNFPNWKQLSAVKVFCFSDRGSGLKKLGKSIDAAGREIQVLIADHLQPAAEILAFRIGELLGLSRWRSQLQSIGLDEVLVNSVMENAGMLMVQVERFLHVVSDTVGQIHTDGLNHIGVLRGFNSQSMGSDGNEVEAVVLQLNEHLTCLDFSLYKVRTANRDVVYSCSQEKQLLLLLNERLPQCGSNQAWIMVLELEELPFISLKSQTNEAREILRFCTSNVSYSCVVGHETRSILQLDVIPPIAVSASRGLACVFAAQKRAMLYDLEEDEEEKDD</sequence>
<evidence type="ECO:0000313" key="8">
    <source>
        <dbReference type="EMBL" id="EFJ30527.1"/>
    </source>
</evidence>
<dbReference type="GO" id="GO:0005680">
    <property type="term" value="C:anaphase-promoting complex"/>
    <property type="evidence" value="ECO:0007669"/>
    <property type="project" value="InterPro"/>
</dbReference>
<dbReference type="FunCoup" id="D8RBN0">
    <property type="interactions" value="3162"/>
</dbReference>
<evidence type="ECO:0000313" key="9">
    <source>
        <dbReference type="Proteomes" id="UP000001514"/>
    </source>
</evidence>
<gene>
    <name evidence="8" type="ORF">SELMODRAFT_89017</name>
</gene>
<name>D8RBN0_SELML</name>
<dbReference type="SMART" id="SM00320">
    <property type="entry name" value="WD40"/>
    <property type="match status" value="1"/>
</dbReference>
<dbReference type="Pfam" id="PF12894">
    <property type="entry name" value="ANAPC4_WD40"/>
    <property type="match status" value="1"/>
</dbReference>
<dbReference type="STRING" id="88036.D8RBN0"/>
<protein>
    <recommendedName>
        <fullName evidence="1">Anaphase-promoting complex subunit 4</fullName>
    </recommendedName>
</protein>
<evidence type="ECO:0000256" key="5">
    <source>
        <dbReference type="ARBA" id="ARBA00023306"/>
    </source>
</evidence>
<keyword evidence="2" id="KW-0132">Cell division</keyword>
<dbReference type="InterPro" id="IPR024789">
    <property type="entry name" value="APC4"/>
</dbReference>
<evidence type="ECO:0000256" key="1">
    <source>
        <dbReference type="ARBA" id="ARBA00016067"/>
    </source>
</evidence>
<feature type="domain" description="Anaphase-promoting complex subunit 4 long" evidence="7">
    <location>
        <begin position="176"/>
        <end position="260"/>
    </location>
</feature>
<feature type="non-terminal residue" evidence="8">
    <location>
        <position position="1"/>
    </location>
</feature>
<dbReference type="PANTHER" id="PTHR13260:SF0">
    <property type="entry name" value="ANAPHASE-PROMOTING COMPLEX SUBUNIT 4"/>
    <property type="match status" value="1"/>
</dbReference>
<dbReference type="eggNOG" id="KOG4640">
    <property type="taxonomic scope" value="Eukaryota"/>
</dbReference>
<dbReference type="InterPro" id="IPR036322">
    <property type="entry name" value="WD40_repeat_dom_sf"/>
</dbReference>
<reference evidence="8 9" key="1">
    <citation type="journal article" date="2011" name="Science">
        <title>The Selaginella genome identifies genetic changes associated with the evolution of vascular plants.</title>
        <authorList>
            <person name="Banks J.A."/>
            <person name="Nishiyama T."/>
            <person name="Hasebe M."/>
            <person name="Bowman J.L."/>
            <person name="Gribskov M."/>
            <person name="dePamphilis C."/>
            <person name="Albert V.A."/>
            <person name="Aono N."/>
            <person name="Aoyama T."/>
            <person name="Ambrose B.A."/>
            <person name="Ashton N.W."/>
            <person name="Axtell M.J."/>
            <person name="Barker E."/>
            <person name="Barker M.S."/>
            <person name="Bennetzen J.L."/>
            <person name="Bonawitz N.D."/>
            <person name="Chapple C."/>
            <person name="Cheng C."/>
            <person name="Correa L.G."/>
            <person name="Dacre M."/>
            <person name="DeBarry J."/>
            <person name="Dreyer I."/>
            <person name="Elias M."/>
            <person name="Engstrom E.M."/>
            <person name="Estelle M."/>
            <person name="Feng L."/>
            <person name="Finet C."/>
            <person name="Floyd S.K."/>
            <person name="Frommer W.B."/>
            <person name="Fujita T."/>
            <person name="Gramzow L."/>
            <person name="Gutensohn M."/>
            <person name="Harholt J."/>
            <person name="Hattori M."/>
            <person name="Heyl A."/>
            <person name="Hirai T."/>
            <person name="Hiwatashi Y."/>
            <person name="Ishikawa M."/>
            <person name="Iwata M."/>
            <person name="Karol K.G."/>
            <person name="Koehler B."/>
            <person name="Kolukisaoglu U."/>
            <person name="Kubo M."/>
            <person name="Kurata T."/>
            <person name="Lalonde S."/>
            <person name="Li K."/>
            <person name="Li Y."/>
            <person name="Litt A."/>
            <person name="Lyons E."/>
            <person name="Manning G."/>
            <person name="Maruyama T."/>
            <person name="Michael T.P."/>
            <person name="Mikami K."/>
            <person name="Miyazaki S."/>
            <person name="Morinaga S."/>
            <person name="Murata T."/>
            <person name="Mueller-Roeber B."/>
            <person name="Nelson D.R."/>
            <person name="Obara M."/>
            <person name="Oguri Y."/>
            <person name="Olmstead R.G."/>
            <person name="Onodera N."/>
            <person name="Petersen B.L."/>
            <person name="Pils B."/>
            <person name="Prigge M."/>
            <person name="Rensing S.A."/>
            <person name="Riano-Pachon D.M."/>
            <person name="Roberts A.W."/>
            <person name="Sato Y."/>
            <person name="Scheller H.V."/>
            <person name="Schulz B."/>
            <person name="Schulz C."/>
            <person name="Shakirov E.V."/>
            <person name="Shibagaki N."/>
            <person name="Shinohara N."/>
            <person name="Shippen D.E."/>
            <person name="Soerensen I."/>
            <person name="Sotooka R."/>
            <person name="Sugimoto N."/>
            <person name="Sugita M."/>
            <person name="Sumikawa N."/>
            <person name="Tanurdzic M."/>
            <person name="Theissen G."/>
            <person name="Ulvskov P."/>
            <person name="Wakazuki S."/>
            <person name="Weng J.K."/>
            <person name="Willats W.W."/>
            <person name="Wipf D."/>
            <person name="Wolf P.G."/>
            <person name="Yang L."/>
            <person name="Zimmer A.D."/>
            <person name="Zhu Q."/>
            <person name="Mitros T."/>
            <person name="Hellsten U."/>
            <person name="Loque D."/>
            <person name="Otillar R."/>
            <person name="Salamov A."/>
            <person name="Schmutz J."/>
            <person name="Shapiro H."/>
            <person name="Lindquist E."/>
            <person name="Lucas S."/>
            <person name="Rokhsar D."/>
            <person name="Grigoriev I.V."/>
        </authorList>
    </citation>
    <scope>NUCLEOTIDE SEQUENCE [LARGE SCALE GENOMIC DNA]</scope>
</reference>
<accession>D8RBN0</accession>
<dbReference type="InterPro" id="IPR015943">
    <property type="entry name" value="WD40/YVTN_repeat-like_dom_sf"/>
</dbReference>
<keyword evidence="3" id="KW-0498">Mitosis</keyword>
<dbReference type="eggNOG" id="KOG1116">
    <property type="taxonomic scope" value="Eukaryota"/>
</dbReference>
<evidence type="ECO:0000259" key="7">
    <source>
        <dbReference type="Pfam" id="PF12896"/>
    </source>
</evidence>